<dbReference type="InterPro" id="IPR000048">
    <property type="entry name" value="IQ_motif_EF-hand-BS"/>
</dbReference>
<reference evidence="1 2" key="1">
    <citation type="journal article" date="2023" name="Mol. Biol. Evol.">
        <title>Genomics of Secondarily Temperate Adaptation in the Only Non-Antarctic Icefish.</title>
        <authorList>
            <person name="Rivera-Colon A.G."/>
            <person name="Rayamajhi N."/>
            <person name="Minhas B.F."/>
            <person name="Madrigal G."/>
            <person name="Bilyk K.T."/>
            <person name="Yoon V."/>
            <person name="Hune M."/>
            <person name="Gregory S."/>
            <person name="Cheng C.H.C."/>
            <person name="Catchen J.M."/>
        </authorList>
    </citation>
    <scope>NUCLEOTIDE SEQUENCE [LARGE SCALE GENOMIC DNA]</scope>
    <source>
        <tissue evidence="1">White muscle</tissue>
    </source>
</reference>
<accession>A0AAN8BT62</accession>
<name>A0AAN8BT62_CHAGU</name>
<dbReference type="Gene3D" id="1.20.5.190">
    <property type="match status" value="2"/>
</dbReference>
<comment type="caution">
    <text evidence="1">The sequence shown here is derived from an EMBL/GenBank/DDBJ whole genome shotgun (WGS) entry which is preliminary data.</text>
</comment>
<sequence>MEEEEMLDVKRQLEDGELHLEQRVCLLNDSLNKALQTDGGVLVTAVRSRLYLSGLLSHCVPLMTQYPRMQRENWAALATLAQLTSVCCVGAEPGEQSQAFHRLFLPSVMDGLLSLAAQLMRREQCVSLFRKVMDSVCLLLRSHPQLTTQVLSSERYEQIQMCEDDNVTLLCVQMWIHTCTGKDFLSEFSDDSALLLLNEAVGQLAVSSASSVGGASVRLILLMANQQEARVKPLLLSFRGLDSLLDKDWRGRGFDQEVDQLIAIIQSDARILPQACSERVRAACLIQAAWRSFQTRRRLRSLNRAVCKVQRRYRSRRRQQQEHEEEQRGEEELRFQVCVRRQQARRKFHQKQRQLLQLLPPDQVQWYLQECERGAAVVIQSYWRGFRERRRYNTHTLRHTHTQQHAARTLQRAVRLFLQRRRAAKVPPTSSLWIGQECLSDSRRAELQRQVDQQVFLLPVGSAVTRQGFERLHQEVLLLRRGSRRLEALLAHTHTQLERLREAPPLSVVTATEADSFLSPSGAIAARARDSHNALLQAGRLPWWRTGGDEDTFSPAPLQELEAELGGLFVGGQIQI</sequence>
<gene>
    <name evidence="1" type="ORF">CgunFtcFv8_018320</name>
</gene>
<dbReference type="GO" id="GO:0005929">
    <property type="term" value="C:cilium"/>
    <property type="evidence" value="ECO:0007669"/>
    <property type="project" value="TreeGrafter"/>
</dbReference>
<proteinExistence type="predicted"/>
<evidence type="ECO:0008006" key="3">
    <source>
        <dbReference type="Google" id="ProtNLM"/>
    </source>
</evidence>
<keyword evidence="2" id="KW-1185">Reference proteome</keyword>
<dbReference type="SMART" id="SM00015">
    <property type="entry name" value="IQ"/>
    <property type="match status" value="4"/>
</dbReference>
<dbReference type="CDD" id="cd23767">
    <property type="entry name" value="IQCD"/>
    <property type="match status" value="2"/>
</dbReference>
<evidence type="ECO:0000313" key="2">
    <source>
        <dbReference type="Proteomes" id="UP001331515"/>
    </source>
</evidence>
<dbReference type="PANTHER" id="PTHR15673">
    <property type="entry name" value="IQ CALMODULIN-BINDING MOTIF CONTAINING PROTEIN 1"/>
    <property type="match status" value="1"/>
</dbReference>
<dbReference type="InterPro" id="IPR028765">
    <property type="entry name" value="IQCB1"/>
</dbReference>
<dbReference type="Pfam" id="PF00612">
    <property type="entry name" value="IQ"/>
    <property type="match status" value="2"/>
</dbReference>
<dbReference type="GO" id="GO:0005516">
    <property type="term" value="F:calmodulin binding"/>
    <property type="evidence" value="ECO:0007669"/>
    <property type="project" value="InterPro"/>
</dbReference>
<dbReference type="GO" id="GO:0060271">
    <property type="term" value="P:cilium assembly"/>
    <property type="evidence" value="ECO:0007669"/>
    <property type="project" value="InterPro"/>
</dbReference>
<dbReference type="EMBL" id="JAURVH010001536">
    <property type="protein sequence ID" value="KAK5891025.1"/>
    <property type="molecule type" value="Genomic_DNA"/>
</dbReference>
<organism evidence="1 2">
    <name type="scientific">Champsocephalus gunnari</name>
    <name type="common">Mackerel icefish</name>
    <dbReference type="NCBI Taxonomy" id="52237"/>
    <lineage>
        <taxon>Eukaryota</taxon>
        <taxon>Metazoa</taxon>
        <taxon>Chordata</taxon>
        <taxon>Craniata</taxon>
        <taxon>Vertebrata</taxon>
        <taxon>Euteleostomi</taxon>
        <taxon>Actinopterygii</taxon>
        <taxon>Neopterygii</taxon>
        <taxon>Teleostei</taxon>
        <taxon>Neoteleostei</taxon>
        <taxon>Acanthomorphata</taxon>
        <taxon>Eupercaria</taxon>
        <taxon>Perciformes</taxon>
        <taxon>Notothenioidei</taxon>
        <taxon>Channichthyidae</taxon>
        <taxon>Champsocephalus</taxon>
    </lineage>
</organism>
<dbReference type="AlphaFoldDB" id="A0AAN8BT62"/>
<dbReference type="PROSITE" id="PS50096">
    <property type="entry name" value="IQ"/>
    <property type="match status" value="2"/>
</dbReference>
<evidence type="ECO:0000313" key="1">
    <source>
        <dbReference type="EMBL" id="KAK5891025.1"/>
    </source>
</evidence>
<protein>
    <recommendedName>
        <fullName evidence="3">IQ calmodulin-binding motif-containing protein 1</fullName>
    </recommendedName>
</protein>
<dbReference type="PANTHER" id="PTHR15673:SF2">
    <property type="entry name" value="IQ CALMODULIN-BINDING MOTIF-CONTAINING PROTEIN 1"/>
    <property type="match status" value="1"/>
</dbReference>
<dbReference type="Proteomes" id="UP001331515">
    <property type="component" value="Unassembled WGS sequence"/>
</dbReference>